<evidence type="ECO:0000313" key="2">
    <source>
        <dbReference type="Proteomes" id="UP000318199"/>
    </source>
</evidence>
<keyword evidence="2" id="KW-1185">Reference proteome</keyword>
<organism evidence="1 2">
    <name type="scientific">Caenimonas sedimenti</name>
    <dbReference type="NCBI Taxonomy" id="2596921"/>
    <lineage>
        <taxon>Bacteria</taxon>
        <taxon>Pseudomonadati</taxon>
        <taxon>Pseudomonadota</taxon>
        <taxon>Betaproteobacteria</taxon>
        <taxon>Burkholderiales</taxon>
        <taxon>Comamonadaceae</taxon>
        <taxon>Caenimonas</taxon>
    </lineage>
</organism>
<sequence length="196" mass="21278">MDDAAILEPGQCELEGWFTRARGGERVFHAGAGCRVGPLELGVAGEHARPRGAGSESAWGLQAKWAQEVAKGFSVGLALSPVWAAHARPRYQGATLAGLATWVAHENVALHLNAGRDFVHRGDDENRYGVSAEWTGISGWSLVAERYKESQTHFARVGARWLAGENWSVDLSRAHRLTGPGVSNWTLGATWLLERK</sequence>
<reference evidence="1 2" key="1">
    <citation type="submission" date="2019-07" db="EMBL/GenBank/DDBJ databases">
        <title>Caenimonas sedimenti sp. nov., isolated from activated sludge.</title>
        <authorList>
            <person name="Xu J."/>
        </authorList>
    </citation>
    <scope>NUCLEOTIDE SEQUENCE [LARGE SCALE GENOMIC DNA]</scope>
    <source>
        <strain evidence="1 2">HX-9-20</strain>
    </source>
</reference>
<dbReference type="AlphaFoldDB" id="A0A562ZDN4"/>
<dbReference type="Proteomes" id="UP000318199">
    <property type="component" value="Unassembled WGS sequence"/>
</dbReference>
<dbReference type="EMBL" id="VOBQ01000031">
    <property type="protein sequence ID" value="TWO64466.1"/>
    <property type="molecule type" value="Genomic_DNA"/>
</dbReference>
<protein>
    <recommendedName>
        <fullName evidence="3">Cellulose biosynthesis protein BcsS</fullName>
    </recommendedName>
</protein>
<gene>
    <name evidence="1" type="ORF">FN976_28055</name>
</gene>
<evidence type="ECO:0000313" key="1">
    <source>
        <dbReference type="EMBL" id="TWO64466.1"/>
    </source>
</evidence>
<accession>A0A562ZDN4</accession>
<comment type="caution">
    <text evidence="1">The sequence shown here is derived from an EMBL/GenBank/DDBJ whole genome shotgun (WGS) entry which is preliminary data.</text>
</comment>
<name>A0A562ZDN4_9BURK</name>
<proteinExistence type="predicted"/>
<evidence type="ECO:0008006" key="3">
    <source>
        <dbReference type="Google" id="ProtNLM"/>
    </source>
</evidence>